<organism evidence="1 2">
    <name type="scientific">Streptomyces pseudovenezuelae</name>
    <dbReference type="NCBI Taxonomy" id="67350"/>
    <lineage>
        <taxon>Bacteria</taxon>
        <taxon>Bacillati</taxon>
        <taxon>Actinomycetota</taxon>
        <taxon>Actinomycetes</taxon>
        <taxon>Kitasatosporales</taxon>
        <taxon>Streptomycetaceae</taxon>
        <taxon>Streptomyces</taxon>
        <taxon>Streptomyces aurantiacus group</taxon>
    </lineage>
</organism>
<dbReference type="Proteomes" id="UP001432168">
    <property type="component" value="Chromosome"/>
</dbReference>
<protein>
    <submittedName>
        <fullName evidence="1">Uncharacterized protein</fullName>
    </submittedName>
</protein>
<accession>A0ABZ1WMI7</accession>
<reference evidence="1" key="1">
    <citation type="submission" date="2022-10" db="EMBL/GenBank/DDBJ databases">
        <title>The complete genomes of actinobacterial strains from the NBC collection.</title>
        <authorList>
            <person name="Joergensen T.S."/>
            <person name="Alvarez Arevalo M."/>
            <person name="Sterndorff E.B."/>
            <person name="Faurdal D."/>
            <person name="Vuksanovic O."/>
            <person name="Mourched A.-S."/>
            <person name="Charusanti P."/>
            <person name="Shaw S."/>
            <person name="Blin K."/>
            <person name="Weber T."/>
        </authorList>
    </citation>
    <scope>NUCLEOTIDE SEQUENCE</scope>
    <source>
        <strain evidence="1">NBC_00686</strain>
    </source>
</reference>
<dbReference type="EMBL" id="CP109011">
    <property type="protein sequence ID" value="WUT40827.1"/>
    <property type="molecule type" value="Genomic_DNA"/>
</dbReference>
<proteinExistence type="predicted"/>
<sequence>MFHPRASAVATSWLPRGRLPVILSRLVATLVAVGLLFAAQTLATPERAAAADPGYHP</sequence>
<dbReference type="RefSeq" id="WP_329256880.1">
    <property type="nucleotide sequence ID" value="NZ_CP109011.1"/>
</dbReference>
<evidence type="ECO:0000313" key="1">
    <source>
        <dbReference type="EMBL" id="WUT40827.1"/>
    </source>
</evidence>
<name>A0ABZ1WMI7_9ACTN</name>
<evidence type="ECO:0000313" key="2">
    <source>
        <dbReference type="Proteomes" id="UP001432168"/>
    </source>
</evidence>
<keyword evidence="2" id="KW-1185">Reference proteome</keyword>
<gene>
    <name evidence="1" type="ORF">OG929_00430</name>
</gene>